<reference evidence="5" key="1">
    <citation type="submission" date="2022-10" db="EMBL/GenBank/DDBJ databases">
        <title>Catenovulum adriacola sp. nov. isolated in the Harbour of Susak.</title>
        <authorList>
            <person name="Schoch T."/>
            <person name="Reich S.J."/>
            <person name="Stoeferle S."/>
            <person name="Flaiz M."/>
            <person name="Kazda M."/>
            <person name="Riedel C.U."/>
            <person name="Duerre P."/>
        </authorList>
    </citation>
    <scope>NUCLEOTIDE SEQUENCE</scope>
    <source>
        <strain evidence="5">TS8</strain>
    </source>
</reference>
<feature type="chain" id="PRO_5045858491" evidence="4">
    <location>
        <begin position="21"/>
        <end position="311"/>
    </location>
</feature>
<dbReference type="RefSeq" id="WP_268074152.1">
    <property type="nucleotide sequence ID" value="NZ_CP109965.1"/>
</dbReference>
<feature type="transmembrane region" description="Helical" evidence="3">
    <location>
        <begin position="108"/>
        <end position="128"/>
    </location>
</feature>
<keyword evidence="6" id="KW-1185">Reference proteome</keyword>
<evidence type="ECO:0000256" key="2">
    <source>
        <dbReference type="SAM" id="MobiDB-lite"/>
    </source>
</evidence>
<dbReference type="Gene3D" id="1.25.40.10">
    <property type="entry name" value="Tetratricopeptide repeat domain"/>
    <property type="match status" value="1"/>
</dbReference>
<feature type="region of interest" description="Disordered" evidence="2">
    <location>
        <begin position="28"/>
        <end position="49"/>
    </location>
</feature>
<feature type="coiled-coil region" evidence="1">
    <location>
        <begin position="143"/>
        <end position="177"/>
    </location>
</feature>
<keyword evidence="3" id="KW-0472">Membrane</keyword>
<keyword evidence="3" id="KW-0812">Transmembrane</keyword>
<accession>A0ABY7AJV2</accession>
<feature type="signal peptide" evidence="4">
    <location>
        <begin position="1"/>
        <end position="20"/>
    </location>
</feature>
<protein>
    <submittedName>
        <fullName evidence="5">Tetratricopeptide repeat protein</fullName>
    </submittedName>
</protein>
<dbReference type="SUPFAM" id="SSF48452">
    <property type="entry name" value="TPR-like"/>
    <property type="match status" value="1"/>
</dbReference>
<name>A0ABY7AJV2_9ALTE</name>
<evidence type="ECO:0000313" key="6">
    <source>
        <dbReference type="Proteomes" id="UP001163726"/>
    </source>
</evidence>
<feature type="compositionally biased region" description="Polar residues" evidence="2">
    <location>
        <begin position="37"/>
        <end position="49"/>
    </location>
</feature>
<dbReference type="NCBIfam" id="NF047558">
    <property type="entry name" value="TPR_END_plus"/>
    <property type="match status" value="1"/>
</dbReference>
<proteinExistence type="predicted"/>
<evidence type="ECO:0000256" key="4">
    <source>
        <dbReference type="SAM" id="SignalP"/>
    </source>
</evidence>
<evidence type="ECO:0000256" key="1">
    <source>
        <dbReference type="SAM" id="Coils"/>
    </source>
</evidence>
<dbReference type="Proteomes" id="UP001163726">
    <property type="component" value="Chromosome"/>
</dbReference>
<evidence type="ECO:0000313" key="5">
    <source>
        <dbReference type="EMBL" id="WAJ69858.1"/>
    </source>
</evidence>
<dbReference type="InterPro" id="IPR011990">
    <property type="entry name" value="TPR-like_helical_dom_sf"/>
</dbReference>
<keyword evidence="1" id="KW-0175">Coiled coil</keyword>
<evidence type="ECO:0000256" key="3">
    <source>
        <dbReference type="SAM" id="Phobius"/>
    </source>
</evidence>
<sequence>MTKLLPIAVCLLLLTKSVFAQDAQVSSSQTSNGQQSNAEQTSTQMQQAEQKVNSLKEPLYSPFIERYVLDELKSLRQDQLLMRSEMIEKVSQSKLESSDRALRYTADTVNNVFFIITAAASVLVLMGWRSLRDIQTQIEDHVSQKVSKVSEEYEERLKDVEDKLKRRSEQIITAQEEISLSNQLHALWMRAGLETNPQQRVKLYDEILALNNEDVEAITYKADAVIELGECEWALSLSTKALDLDENYALAYWQRACAEAALGQTEAALADIHIALEKSPALMGELANETMFESLYELEEFQNLLTKVAVS</sequence>
<keyword evidence="3" id="KW-1133">Transmembrane helix</keyword>
<organism evidence="5 6">
    <name type="scientific">Catenovulum adriaticum</name>
    <dbReference type="NCBI Taxonomy" id="2984846"/>
    <lineage>
        <taxon>Bacteria</taxon>
        <taxon>Pseudomonadati</taxon>
        <taxon>Pseudomonadota</taxon>
        <taxon>Gammaproteobacteria</taxon>
        <taxon>Alteromonadales</taxon>
        <taxon>Alteromonadaceae</taxon>
        <taxon>Catenovulum</taxon>
    </lineage>
</organism>
<dbReference type="EMBL" id="CP109965">
    <property type="protein sequence ID" value="WAJ69858.1"/>
    <property type="molecule type" value="Genomic_DNA"/>
</dbReference>
<keyword evidence="4" id="KW-0732">Signal</keyword>
<gene>
    <name evidence="5" type="ORF">OLW01_11965</name>
</gene>